<dbReference type="Proteomes" id="UP000011744">
    <property type="component" value="Unassembled WGS sequence"/>
</dbReference>
<evidence type="ECO:0000313" key="2">
    <source>
        <dbReference type="Proteomes" id="UP000011744"/>
    </source>
</evidence>
<name>M2YE22_9PROT</name>
<gene>
    <name evidence="1" type="ORF">H261_04765</name>
</gene>
<reference evidence="1 2" key="1">
    <citation type="journal article" date="2014" name="Genome Announc.">
        <title>Draft Genome Sequence of Magnetospirillum sp. Strain SO-1, a Freshwater Magnetotactic Bacterium Isolated from the Ol'khovka River, Russia.</title>
        <authorList>
            <person name="Grouzdev D.S."/>
            <person name="Dziuba M.V."/>
            <person name="Sukhacheva M.S."/>
            <person name="Mardanov A.V."/>
            <person name="Beletskiy A.V."/>
            <person name="Kuznetsov B.B."/>
            <person name="Skryabin K.G."/>
        </authorList>
    </citation>
    <scope>NUCLEOTIDE SEQUENCE [LARGE SCALE GENOMIC DNA]</scope>
    <source>
        <strain evidence="1 2">SO-1</strain>
    </source>
</reference>
<protein>
    <submittedName>
        <fullName evidence="1">Uncharacterized protein</fullName>
    </submittedName>
</protein>
<dbReference type="eggNOG" id="ENOG502ZITG">
    <property type="taxonomic scope" value="Bacteria"/>
</dbReference>
<dbReference type="RefSeq" id="WP_008614903.1">
    <property type="nucleotide sequence ID" value="NZ_AONQ01000008.1"/>
</dbReference>
<dbReference type="STRING" id="1244869.H261_04765"/>
<comment type="caution">
    <text evidence="1">The sequence shown here is derived from an EMBL/GenBank/DDBJ whole genome shotgun (WGS) entry which is preliminary data.</text>
</comment>
<sequence>MSAESETVRQELEKASTLVGAARRLLATGTEVDLAALEGRVRFVCGAVLDLERSEGAAFRPGLETLVADLDRLAAALTQRNNPTSLDA</sequence>
<dbReference type="EMBL" id="AONQ01000008">
    <property type="protein sequence ID" value="EME71221.1"/>
    <property type="molecule type" value="Genomic_DNA"/>
</dbReference>
<proteinExistence type="predicted"/>
<dbReference type="AlphaFoldDB" id="M2YE22"/>
<dbReference type="PATRIC" id="fig|1244869.3.peg.958"/>
<keyword evidence="2" id="KW-1185">Reference proteome</keyword>
<accession>M2YE22</accession>
<organism evidence="1 2">
    <name type="scientific">Paramagnetospirillum caucaseum</name>
    <dbReference type="NCBI Taxonomy" id="1244869"/>
    <lineage>
        <taxon>Bacteria</taxon>
        <taxon>Pseudomonadati</taxon>
        <taxon>Pseudomonadota</taxon>
        <taxon>Alphaproteobacteria</taxon>
        <taxon>Rhodospirillales</taxon>
        <taxon>Magnetospirillaceae</taxon>
        <taxon>Paramagnetospirillum</taxon>
    </lineage>
</organism>
<evidence type="ECO:0000313" key="1">
    <source>
        <dbReference type="EMBL" id="EME71221.1"/>
    </source>
</evidence>
<dbReference type="OrthoDB" id="7362414at2"/>